<dbReference type="Gene3D" id="1.10.150.690">
    <property type="entry name" value="DUF2063"/>
    <property type="match status" value="1"/>
</dbReference>
<gene>
    <name evidence="3" type="ORF">DI564_01745</name>
</gene>
<reference evidence="3 4" key="1">
    <citation type="submission" date="2017-08" db="EMBL/GenBank/DDBJ databases">
        <title>Infants hospitalized years apart are colonized by the same room-sourced microbial strains.</title>
        <authorList>
            <person name="Brooks B."/>
            <person name="Olm M.R."/>
            <person name="Firek B.A."/>
            <person name="Baker R."/>
            <person name="Thomas B.C."/>
            <person name="Morowitz M.J."/>
            <person name="Banfield J.F."/>
        </authorList>
    </citation>
    <scope>NUCLEOTIDE SEQUENCE [LARGE SCALE GENOMIC DNA]</scope>
    <source>
        <strain evidence="3">S2_005_003_R2_42</strain>
    </source>
</reference>
<feature type="domain" description="Putative DNA-binding" evidence="1">
    <location>
        <begin position="13"/>
        <end position="98"/>
    </location>
</feature>
<dbReference type="AlphaFoldDB" id="A0A2W5KXK4"/>
<dbReference type="InterPro" id="IPR018640">
    <property type="entry name" value="DUF2063"/>
</dbReference>
<dbReference type="Proteomes" id="UP000249046">
    <property type="component" value="Unassembled WGS sequence"/>
</dbReference>
<evidence type="ECO:0000313" key="4">
    <source>
        <dbReference type="Proteomes" id="UP000249046"/>
    </source>
</evidence>
<proteinExistence type="predicted"/>
<evidence type="ECO:0000259" key="1">
    <source>
        <dbReference type="Pfam" id="PF09836"/>
    </source>
</evidence>
<evidence type="ECO:0000313" key="3">
    <source>
        <dbReference type="EMBL" id="PZQ19455.1"/>
    </source>
</evidence>
<protein>
    <submittedName>
        <fullName evidence="3">DUF2063 domain-containing protein</fullName>
    </submittedName>
</protein>
<dbReference type="EMBL" id="QFPO01000002">
    <property type="protein sequence ID" value="PZQ19455.1"/>
    <property type="molecule type" value="Genomic_DNA"/>
</dbReference>
<feature type="domain" description="NGO1945-like C-terminal" evidence="2">
    <location>
        <begin position="152"/>
        <end position="247"/>
    </location>
</feature>
<sequence length="258" mass="28474">MAEDAYAGALEARQRAFCAHLRDPDRQAPPPDVAPRRMAVYRELVFNTVEGLLAANFPVIRALHDAPSWQTRVRAFLREHVSHTPMFTEIGREFVRFLDARAEAGTDDPPYLAELAHYEWSELALFLDEATLADAPPYDADGDLADGVPMLSPLLRVLAYRHAVHRIGPGAVPEDTPEKPTLIALTRDAAGEVHFVEIDALTALLIEALRQDADGSGRDAVAQVLRRLGRNEPALQASGLAMLAELRRHGVLLGTRRR</sequence>
<dbReference type="Gene3D" id="3.90.930.50">
    <property type="match status" value="1"/>
</dbReference>
<dbReference type="InterPro" id="IPR044922">
    <property type="entry name" value="DUF2063_N_sf"/>
</dbReference>
<dbReference type="Pfam" id="PF22106">
    <property type="entry name" value="NGO1945_C"/>
    <property type="match status" value="1"/>
</dbReference>
<name>A0A2W5KXK4_9GAMM</name>
<dbReference type="InterPro" id="IPR054098">
    <property type="entry name" value="NGO1945-like_C"/>
</dbReference>
<comment type="caution">
    <text evidence="3">The sequence shown here is derived from an EMBL/GenBank/DDBJ whole genome shotgun (WGS) entry which is preliminary data.</text>
</comment>
<evidence type="ECO:0000259" key="2">
    <source>
        <dbReference type="Pfam" id="PF22106"/>
    </source>
</evidence>
<dbReference type="Pfam" id="PF09836">
    <property type="entry name" value="DUF2063"/>
    <property type="match status" value="1"/>
</dbReference>
<accession>A0A2W5KXK4</accession>
<organism evidence="3 4">
    <name type="scientific">Rhodanobacter denitrificans</name>
    <dbReference type="NCBI Taxonomy" id="666685"/>
    <lineage>
        <taxon>Bacteria</taxon>
        <taxon>Pseudomonadati</taxon>
        <taxon>Pseudomonadota</taxon>
        <taxon>Gammaproteobacteria</taxon>
        <taxon>Lysobacterales</taxon>
        <taxon>Rhodanobacteraceae</taxon>
        <taxon>Rhodanobacter</taxon>
    </lineage>
</organism>